<feature type="coiled-coil region" evidence="1">
    <location>
        <begin position="672"/>
        <end position="768"/>
    </location>
</feature>
<dbReference type="InterPro" id="IPR007483">
    <property type="entry name" value="Hamartin"/>
</dbReference>
<evidence type="ECO:0000313" key="3">
    <source>
        <dbReference type="EMBL" id="KAK5107880.1"/>
    </source>
</evidence>
<evidence type="ECO:0000256" key="1">
    <source>
        <dbReference type="SAM" id="Coils"/>
    </source>
</evidence>
<dbReference type="AlphaFoldDB" id="A0AAN7T8S4"/>
<dbReference type="GO" id="GO:0032007">
    <property type="term" value="P:negative regulation of TOR signaling"/>
    <property type="evidence" value="ECO:0007669"/>
    <property type="project" value="TreeGrafter"/>
</dbReference>
<feature type="compositionally biased region" description="Basic and acidic residues" evidence="2">
    <location>
        <begin position="1043"/>
        <end position="1055"/>
    </location>
</feature>
<feature type="coiled-coil region" evidence="1">
    <location>
        <begin position="807"/>
        <end position="848"/>
    </location>
</feature>
<feature type="region of interest" description="Disordered" evidence="2">
    <location>
        <begin position="1042"/>
        <end position="1065"/>
    </location>
</feature>
<dbReference type="Pfam" id="PF04388">
    <property type="entry name" value="Hamartin"/>
    <property type="match status" value="1"/>
</dbReference>
<name>A0AAN7T8S4_9PEZI</name>
<evidence type="ECO:0000313" key="4">
    <source>
        <dbReference type="Proteomes" id="UP001310890"/>
    </source>
</evidence>
<proteinExistence type="predicted"/>
<feature type="compositionally biased region" description="Polar residues" evidence="2">
    <location>
        <begin position="474"/>
        <end position="504"/>
    </location>
</feature>
<accession>A0AAN7T8S4</accession>
<gene>
    <name evidence="3" type="ORF">LTR62_000590</name>
</gene>
<dbReference type="PANTHER" id="PTHR15154:SF2">
    <property type="entry name" value="HAMARTIN"/>
    <property type="match status" value="1"/>
</dbReference>
<protein>
    <recommendedName>
        <fullName evidence="5">Hamartin</fullName>
    </recommendedName>
</protein>
<dbReference type="PANTHER" id="PTHR15154">
    <property type="entry name" value="HAMARTIN"/>
    <property type="match status" value="1"/>
</dbReference>
<evidence type="ECO:0000256" key="2">
    <source>
        <dbReference type="SAM" id="MobiDB-lite"/>
    </source>
</evidence>
<feature type="compositionally biased region" description="Polar residues" evidence="2">
    <location>
        <begin position="943"/>
        <end position="964"/>
    </location>
</feature>
<feature type="region of interest" description="Disordered" evidence="2">
    <location>
        <begin position="902"/>
        <end position="985"/>
    </location>
</feature>
<feature type="region of interest" description="Disordered" evidence="2">
    <location>
        <begin position="474"/>
        <end position="564"/>
    </location>
</feature>
<dbReference type="GO" id="GO:0033596">
    <property type="term" value="C:TSC1-TSC2 complex"/>
    <property type="evidence" value="ECO:0007669"/>
    <property type="project" value="TreeGrafter"/>
</dbReference>
<dbReference type="EMBL" id="JAVRRL010000103">
    <property type="protein sequence ID" value="KAK5107880.1"/>
    <property type="molecule type" value="Genomic_DNA"/>
</dbReference>
<sequence length="1065" mass="119358">MPTSQPEAQPHIQYYPYADFHRTMKDAIKALQTQFTAAKIPLSLPLETRRVLQNFVDQHNGTISEEESAKVNTDLKNFWEHHVGESPAKTGAFVGVLKELQPALVRDEAIFGWWGQVIRPVITSTAYRKVVLDDAVDFIVRSLSPEEGTAIGSRQKVANRLLADMFSIYATQTRSLVGEDHFVAAGNAQISQQVEVVLVAYGRKQPKELFGFLDKLISGSESRLQGLALLGIFLRQQTPHLYLAAETPLVETLLKCLMNDTSVTVLSVALTSLVMLLPNLPSARSTHLPRLFLVYSRLLCWEKFSPLSNEVQKDAVTDDKITMPRDHGDVGIDPEWEKARPSEALPDGETPELLTYFTYLYGLYPLNFASYIREPRQYLKDKRFPGADDFDLDQSVIRSRTDQYRQLHLMHPNFYSLSIAEELDDAKWSSMEAADVVAEVHALCMANAAPVSPGPPPSTKLPNVPRLPVITTLRSPQISPSTSHASFRTGNSWRDTSVSGQTMDGDSPVLGPQGIQSDDEASVPALRPRSKGTNGTAPSLDDFPRPGKSTLTRSPKAGAPQSNLAFIERENTLLRNELNFERWHKAQYSAHIGQLMRKNVKDAAADAEHLNLINANRAMKKQLDHIRGEQQATVKDSSVIRKHSNNLEASFSERFAQMRKEQESWRADTQELHRLRQEVEQYRELLVATEAREANQKNKLEMVKRDLGRMEDVQQKLDNAEDKLREYEYREFDMDRAKHELEIVLSEKETLQMRMRRHQHDLERARHAHTEKVAELQACLDAQSTTPRAVPSHTPGRETQVLIQQAVAETLAKHNQLRKKHLDLQEKYTDLELEHESVKAQLDAMQGRTGRNGTYFLQDADNESYSLSSRDMSMAGGMTLADHGFDTASELLPISENAYVASASDPTNRRHQSRLTSLPVSPPASDATLHKTAGLTWKPPISRQDSIASKSSGAPAFTFNQTAPLKQDESKSAFSDGSGDSTHKKDKAVLEKIKPNSEVRVYGRGELLFFNGRTTSHHPLPLPTPNTNHPTLEGGAQNIKLKASKDDKEKPEKRTGFGGRLKNLV</sequence>
<evidence type="ECO:0008006" key="5">
    <source>
        <dbReference type="Google" id="ProtNLM"/>
    </source>
</evidence>
<dbReference type="Proteomes" id="UP001310890">
    <property type="component" value="Unassembled WGS sequence"/>
</dbReference>
<keyword evidence="1" id="KW-0175">Coiled coil</keyword>
<dbReference type="GO" id="GO:0051726">
    <property type="term" value="P:regulation of cell cycle"/>
    <property type="evidence" value="ECO:0007669"/>
    <property type="project" value="TreeGrafter"/>
</dbReference>
<organism evidence="3 4">
    <name type="scientific">Meristemomyces frigidus</name>
    <dbReference type="NCBI Taxonomy" id="1508187"/>
    <lineage>
        <taxon>Eukaryota</taxon>
        <taxon>Fungi</taxon>
        <taxon>Dikarya</taxon>
        <taxon>Ascomycota</taxon>
        <taxon>Pezizomycotina</taxon>
        <taxon>Dothideomycetes</taxon>
        <taxon>Dothideomycetidae</taxon>
        <taxon>Mycosphaerellales</taxon>
        <taxon>Teratosphaeriaceae</taxon>
        <taxon>Meristemomyces</taxon>
    </lineage>
</organism>
<comment type="caution">
    <text evidence="3">The sequence shown here is derived from an EMBL/GenBank/DDBJ whole genome shotgun (WGS) entry which is preliminary data.</text>
</comment>
<reference evidence="3" key="1">
    <citation type="submission" date="2023-08" db="EMBL/GenBank/DDBJ databases">
        <title>Black Yeasts Isolated from many extreme environments.</title>
        <authorList>
            <person name="Coleine C."/>
            <person name="Stajich J.E."/>
            <person name="Selbmann L."/>
        </authorList>
    </citation>
    <scope>NUCLEOTIDE SEQUENCE</scope>
    <source>
        <strain evidence="3">CCFEE 5401</strain>
    </source>
</reference>